<dbReference type="SFLD" id="SFLDG00358">
    <property type="entry name" value="Main_(cytGST)"/>
    <property type="match status" value="1"/>
</dbReference>
<dbReference type="Pfam" id="PF13417">
    <property type="entry name" value="GST_N_3"/>
    <property type="match status" value="1"/>
</dbReference>
<evidence type="ECO:0000259" key="2">
    <source>
        <dbReference type="PROSITE" id="PS50404"/>
    </source>
</evidence>
<dbReference type="STRING" id="1965070.A0A3S3P856"/>
<keyword evidence="5" id="KW-0808">Transferase</keyword>
<dbReference type="CDD" id="cd03177">
    <property type="entry name" value="GST_C_Delta_Epsilon"/>
    <property type="match status" value="1"/>
</dbReference>
<dbReference type="SFLD" id="SFLDG01153">
    <property type="entry name" value="Main.4:_Theta-like"/>
    <property type="match status" value="1"/>
</dbReference>
<evidence type="ECO:0000256" key="1">
    <source>
        <dbReference type="ARBA" id="ARBA00011738"/>
    </source>
</evidence>
<dbReference type="Proteomes" id="UP000285301">
    <property type="component" value="Unassembled WGS sequence"/>
</dbReference>
<feature type="domain" description="GST C-terminal" evidence="3">
    <location>
        <begin position="88"/>
        <end position="205"/>
    </location>
</feature>
<dbReference type="Pfam" id="PF00043">
    <property type="entry name" value="GST_C"/>
    <property type="match status" value="1"/>
</dbReference>
<dbReference type="OrthoDB" id="6491150at2759"/>
<comment type="caution">
    <text evidence="5">The sequence shown here is derived from an EMBL/GenBank/DDBJ whole genome shotgun (WGS) entry which is preliminary data.</text>
</comment>
<dbReference type="GO" id="GO:0006749">
    <property type="term" value="P:glutathione metabolic process"/>
    <property type="evidence" value="ECO:0007669"/>
    <property type="project" value="TreeGrafter"/>
</dbReference>
<name>A0A3S3P856_9ACAR</name>
<proteinExistence type="predicted"/>
<dbReference type="PANTHER" id="PTHR43969:SF9">
    <property type="entry name" value="GLUTATHIONE S TRANSFERASE D10, ISOFORM A-RELATED"/>
    <property type="match status" value="1"/>
</dbReference>
<dbReference type="FunFam" id="1.20.1050.10:FF:000007">
    <property type="entry name" value="Glutathione S-transferase 1-1"/>
    <property type="match status" value="1"/>
</dbReference>
<dbReference type="EMBL" id="NCKU01003618">
    <property type="protein sequence ID" value="RWS07179.1"/>
    <property type="molecule type" value="Genomic_DNA"/>
</dbReference>
<comment type="subunit">
    <text evidence="1">Homodimer.</text>
</comment>
<dbReference type="InterPro" id="IPR036249">
    <property type="entry name" value="Thioredoxin-like_sf"/>
</dbReference>
<dbReference type="InterPro" id="IPR010987">
    <property type="entry name" value="Glutathione-S-Trfase_C-like"/>
</dbReference>
<protein>
    <submittedName>
        <fullName evidence="5">Glutathione S-transferase 1:-like isoform C</fullName>
    </submittedName>
</protein>
<accession>A0A3S3P856</accession>
<reference evidence="5 6" key="1">
    <citation type="journal article" date="2018" name="Gigascience">
        <title>Genomes of trombidid mites reveal novel predicted allergens and laterally-transferred genes associated with secondary metabolism.</title>
        <authorList>
            <person name="Dong X."/>
            <person name="Chaisiri K."/>
            <person name="Xia D."/>
            <person name="Armstrong S.D."/>
            <person name="Fang Y."/>
            <person name="Donnelly M.J."/>
            <person name="Kadowaki T."/>
            <person name="McGarry J.W."/>
            <person name="Darby A.C."/>
            <person name="Makepeace B.L."/>
        </authorList>
    </citation>
    <scope>NUCLEOTIDE SEQUENCE [LARGE SCALE GENOMIC DNA]</scope>
    <source>
        <strain evidence="5">UoL-WK</strain>
    </source>
</reference>
<gene>
    <name evidence="4" type="ORF">B4U79_08614</name>
    <name evidence="5" type="ORF">B4U79_09457</name>
</gene>
<dbReference type="PANTHER" id="PTHR43969">
    <property type="entry name" value="GLUTATHIONE S TRANSFERASE D10, ISOFORM A-RELATED"/>
    <property type="match status" value="1"/>
</dbReference>
<dbReference type="SUPFAM" id="SSF47616">
    <property type="entry name" value="GST C-terminal domain-like"/>
    <property type="match status" value="1"/>
</dbReference>
<dbReference type="SFLD" id="SFLDS00019">
    <property type="entry name" value="Glutathione_Transferase_(cytos"/>
    <property type="match status" value="1"/>
</dbReference>
<evidence type="ECO:0000313" key="5">
    <source>
        <dbReference type="EMBL" id="RWS07316.1"/>
    </source>
</evidence>
<dbReference type="EMBL" id="NCKU01003548">
    <property type="protein sequence ID" value="RWS07316.1"/>
    <property type="molecule type" value="Genomic_DNA"/>
</dbReference>
<dbReference type="Gene3D" id="3.40.30.10">
    <property type="entry name" value="Glutaredoxin"/>
    <property type="match status" value="1"/>
</dbReference>
<dbReference type="AlphaFoldDB" id="A0A3S3P856"/>
<dbReference type="SUPFAM" id="SSF52833">
    <property type="entry name" value="Thioredoxin-like"/>
    <property type="match status" value="1"/>
</dbReference>
<evidence type="ECO:0000313" key="6">
    <source>
        <dbReference type="Proteomes" id="UP000285301"/>
    </source>
</evidence>
<organism evidence="5 6">
    <name type="scientific">Dinothrombium tinctorium</name>
    <dbReference type="NCBI Taxonomy" id="1965070"/>
    <lineage>
        <taxon>Eukaryota</taxon>
        <taxon>Metazoa</taxon>
        <taxon>Ecdysozoa</taxon>
        <taxon>Arthropoda</taxon>
        <taxon>Chelicerata</taxon>
        <taxon>Arachnida</taxon>
        <taxon>Acari</taxon>
        <taxon>Acariformes</taxon>
        <taxon>Trombidiformes</taxon>
        <taxon>Prostigmata</taxon>
        <taxon>Anystina</taxon>
        <taxon>Parasitengona</taxon>
        <taxon>Trombidioidea</taxon>
        <taxon>Trombidiidae</taxon>
        <taxon>Dinothrombium</taxon>
    </lineage>
</organism>
<dbReference type="CDD" id="cd03045">
    <property type="entry name" value="GST_N_Delta_Epsilon"/>
    <property type="match status" value="1"/>
</dbReference>
<keyword evidence="6" id="KW-1185">Reference proteome</keyword>
<evidence type="ECO:0000259" key="3">
    <source>
        <dbReference type="PROSITE" id="PS50405"/>
    </source>
</evidence>
<dbReference type="Gene3D" id="1.20.1050.10">
    <property type="match status" value="1"/>
</dbReference>
<dbReference type="FunFam" id="3.40.30.10:FF:000034">
    <property type="entry name" value="glutathione S-transferase 1"/>
    <property type="match status" value="1"/>
</dbReference>
<dbReference type="InterPro" id="IPR004045">
    <property type="entry name" value="Glutathione_S-Trfase_N"/>
</dbReference>
<dbReference type="InterPro" id="IPR036282">
    <property type="entry name" value="Glutathione-S-Trfase_C_sf"/>
</dbReference>
<feature type="domain" description="GST N-terminal" evidence="2">
    <location>
        <begin position="1"/>
        <end position="82"/>
    </location>
</feature>
<evidence type="ECO:0000313" key="4">
    <source>
        <dbReference type="EMBL" id="RWS07179.1"/>
    </source>
</evidence>
<reference evidence="5" key="2">
    <citation type="submission" date="2018-11" db="EMBL/GenBank/DDBJ databases">
        <title>Trombidioid mite genomics.</title>
        <authorList>
            <person name="Dong X."/>
        </authorList>
    </citation>
    <scope>NUCLEOTIDE SEQUENCE</scope>
    <source>
        <strain evidence="5">UoL-WK</strain>
    </source>
</reference>
<dbReference type="InterPro" id="IPR004046">
    <property type="entry name" value="GST_C"/>
</dbReference>
<dbReference type="PROSITE" id="PS50405">
    <property type="entry name" value="GST_CTER"/>
    <property type="match status" value="1"/>
</dbReference>
<dbReference type="PROSITE" id="PS50404">
    <property type="entry name" value="GST_NTER"/>
    <property type="match status" value="1"/>
</dbReference>
<dbReference type="InterPro" id="IPR040079">
    <property type="entry name" value="Glutathione_S-Trfase"/>
</dbReference>
<dbReference type="GO" id="GO:0004364">
    <property type="term" value="F:glutathione transferase activity"/>
    <property type="evidence" value="ECO:0007669"/>
    <property type="project" value="TreeGrafter"/>
</dbReference>
<sequence>MTIDFYYMIESPPCRAVLMTAKHLQISLNLKSLNLAKGEHLSDQFREINPQHCVPTIVDNGFVLWESRAIMRYLIEKYASNSDLYPQDLERRAKINQLLDFDIGTLYKNQSNFLNPILELMPTKKSDEEKFRKSLSILDTILSKQKFVASDALSIADLSIIASLSYAESAEFDFTEFTHVKNWMTMLKTTLSYYDEVNSEAIKSFTSYLKMKKQEIKEKMELK</sequence>